<dbReference type="SUPFAM" id="SSF54427">
    <property type="entry name" value="NTF2-like"/>
    <property type="match status" value="1"/>
</dbReference>
<feature type="domain" description="SnoaL-like" evidence="1">
    <location>
        <begin position="13"/>
        <end position="82"/>
    </location>
</feature>
<name>A0A7K0BPT7_9ACTN</name>
<reference evidence="2 3" key="1">
    <citation type="submission" date="2019-10" db="EMBL/GenBank/DDBJ databases">
        <title>Actinomadura rubteroloni sp. nov. and Actinomadura macrotermitis sp. nov., isolated from the gut of fungus growing-termite Macrotermes natalensis.</title>
        <authorList>
            <person name="Benndorf R."/>
            <person name="Martin K."/>
            <person name="Kuefner M."/>
            <person name="De Beer W."/>
            <person name="Kaster A.-K."/>
            <person name="Vollmers J."/>
            <person name="Poulsen M."/>
            <person name="Beemelmanns C."/>
        </authorList>
    </citation>
    <scope>NUCLEOTIDE SEQUENCE [LARGE SCALE GENOMIC DNA]</scope>
    <source>
        <strain evidence="2 3">RB68</strain>
    </source>
</reference>
<dbReference type="Proteomes" id="UP000487268">
    <property type="component" value="Unassembled WGS sequence"/>
</dbReference>
<dbReference type="RefSeq" id="WP_153531195.1">
    <property type="nucleotide sequence ID" value="NZ_WEGH01000001.1"/>
</dbReference>
<dbReference type="Pfam" id="PF12680">
    <property type="entry name" value="SnoaL_2"/>
    <property type="match status" value="1"/>
</dbReference>
<organism evidence="2 3">
    <name type="scientific">Actinomadura macrotermitis</name>
    <dbReference type="NCBI Taxonomy" id="2585200"/>
    <lineage>
        <taxon>Bacteria</taxon>
        <taxon>Bacillati</taxon>
        <taxon>Actinomycetota</taxon>
        <taxon>Actinomycetes</taxon>
        <taxon>Streptosporangiales</taxon>
        <taxon>Thermomonosporaceae</taxon>
        <taxon>Actinomadura</taxon>
    </lineage>
</organism>
<dbReference type="OrthoDB" id="582247at2"/>
<dbReference type="EMBL" id="WEGH01000001">
    <property type="protein sequence ID" value="MQY03210.1"/>
    <property type="molecule type" value="Genomic_DNA"/>
</dbReference>
<accession>A0A7K0BPT7</accession>
<evidence type="ECO:0000313" key="3">
    <source>
        <dbReference type="Proteomes" id="UP000487268"/>
    </source>
</evidence>
<dbReference type="AlphaFoldDB" id="A0A7K0BPT7"/>
<dbReference type="InterPro" id="IPR032710">
    <property type="entry name" value="NTF2-like_dom_sf"/>
</dbReference>
<evidence type="ECO:0000259" key="1">
    <source>
        <dbReference type="Pfam" id="PF12680"/>
    </source>
</evidence>
<dbReference type="InterPro" id="IPR037401">
    <property type="entry name" value="SnoaL-like"/>
</dbReference>
<comment type="caution">
    <text evidence="2">The sequence shown here is derived from an EMBL/GenBank/DDBJ whole genome shotgun (WGS) entry which is preliminary data.</text>
</comment>
<evidence type="ECO:0000313" key="2">
    <source>
        <dbReference type="EMBL" id="MQY03210.1"/>
    </source>
</evidence>
<dbReference type="Gene3D" id="3.10.450.50">
    <property type="match status" value="1"/>
</dbReference>
<sequence>MNDAGLGEVFSAMQKAWAQADADRFARAFAPDADFTSVRGDRLAGRAAIAAAHDRLFATVYIGTRLVMTVRRVRHCAPRLAVSQVDSTLLTLDGSPALGLGGNPGNTMHAQAVLEHGRAGWLIVSFMNMVPLPRIEDH</sequence>
<dbReference type="InterPro" id="IPR011944">
    <property type="entry name" value="Steroid_delta5-4_isomerase"/>
</dbReference>
<keyword evidence="3" id="KW-1185">Reference proteome</keyword>
<proteinExistence type="predicted"/>
<gene>
    <name evidence="2" type="ORF">ACRB68_12520</name>
</gene>
<dbReference type="NCBIfam" id="TIGR02246">
    <property type="entry name" value="SgcJ/EcaC family oxidoreductase"/>
    <property type="match status" value="1"/>
</dbReference>
<protein>
    <recommendedName>
        <fullName evidence="1">SnoaL-like domain-containing protein</fullName>
    </recommendedName>
</protein>